<evidence type="ECO:0000256" key="1">
    <source>
        <dbReference type="ARBA" id="ARBA00023118"/>
    </source>
</evidence>
<dbReference type="InterPro" id="IPR013422">
    <property type="entry name" value="CRISPR-assoc_prot_Cas5_N"/>
</dbReference>
<keyword evidence="4" id="KW-1185">Reference proteome</keyword>
<name>A0A7W9TKM9_9ACTN</name>
<dbReference type="GO" id="GO:0003723">
    <property type="term" value="F:RNA binding"/>
    <property type="evidence" value="ECO:0007669"/>
    <property type="project" value="InterPro"/>
</dbReference>
<comment type="caution">
    <text evidence="3">The sequence shown here is derived from an EMBL/GenBank/DDBJ whole genome shotgun (WGS) entry which is preliminary data.</text>
</comment>
<dbReference type="CDD" id="cd09756">
    <property type="entry name" value="Cas5_I-E"/>
    <property type="match status" value="1"/>
</dbReference>
<dbReference type="Proteomes" id="UP000591537">
    <property type="component" value="Unassembled WGS sequence"/>
</dbReference>
<dbReference type="EMBL" id="JACHGV010000020">
    <property type="protein sequence ID" value="MBB6081628.1"/>
    <property type="molecule type" value="Genomic_DNA"/>
</dbReference>
<accession>A0A7W9TKM9</accession>
<evidence type="ECO:0000313" key="3">
    <source>
        <dbReference type="EMBL" id="MBB6081628.1"/>
    </source>
</evidence>
<feature type="region of interest" description="Disordered" evidence="2">
    <location>
        <begin position="235"/>
        <end position="266"/>
    </location>
</feature>
<dbReference type="GO" id="GO:0051607">
    <property type="term" value="P:defense response to virus"/>
    <property type="evidence" value="ECO:0007669"/>
    <property type="project" value="UniProtKB-KW"/>
</dbReference>
<dbReference type="InterPro" id="IPR010147">
    <property type="entry name" value="CRISPR-assoc_prot_CasD"/>
</dbReference>
<gene>
    <name evidence="3" type="ORF">HNR57_007579</name>
</gene>
<keyword evidence="1" id="KW-0051">Antiviral defense</keyword>
<dbReference type="NCBIfam" id="TIGR01868">
    <property type="entry name" value="casD_Cas5e"/>
    <property type="match status" value="1"/>
</dbReference>
<evidence type="ECO:0000256" key="2">
    <source>
        <dbReference type="SAM" id="MobiDB-lite"/>
    </source>
</evidence>
<dbReference type="GO" id="GO:0043571">
    <property type="term" value="P:maintenance of CRISPR repeat elements"/>
    <property type="evidence" value="ECO:0007669"/>
    <property type="project" value="InterPro"/>
</dbReference>
<evidence type="ECO:0000313" key="4">
    <source>
        <dbReference type="Proteomes" id="UP000591537"/>
    </source>
</evidence>
<proteinExistence type="predicted"/>
<dbReference type="AlphaFoldDB" id="A0A7W9TKM9"/>
<dbReference type="NCBIfam" id="TIGR02593">
    <property type="entry name" value="CRISPR_cas5"/>
    <property type="match status" value="1"/>
</dbReference>
<dbReference type="Pfam" id="PF09704">
    <property type="entry name" value="Cas_Cas5d"/>
    <property type="match status" value="1"/>
</dbReference>
<dbReference type="RefSeq" id="WP_184567561.1">
    <property type="nucleotide sequence ID" value="NZ_BAAARS010000019.1"/>
</dbReference>
<reference evidence="3 4" key="1">
    <citation type="submission" date="2020-08" db="EMBL/GenBank/DDBJ databases">
        <title>Genomic Encyclopedia of Type Strains, Phase IV (KMG-IV): sequencing the most valuable type-strain genomes for metagenomic binning, comparative biology and taxonomic classification.</title>
        <authorList>
            <person name="Goeker M."/>
        </authorList>
    </citation>
    <scope>NUCLEOTIDE SEQUENCE [LARGE SCALE GENOMIC DNA]</scope>
    <source>
        <strain evidence="3 4">DSM 43350</strain>
    </source>
</reference>
<sequence length="266" mass="28945">MTGTDHAVLVLRLAAPLQSWGGPSRYNRRETRPQPTKSGVLGLLSAAEGRDREAPLTDLLGLQLGVRVDQPGTLLRDYHTYSDYRGLPLPSAKANAKGQQTRTAPPKYTGVTQRFYLQDAVFVAALRGPTALLQGLEEAVRNPVFPLSLGRRSCPPTGPVSIGLRPDTPLDEALEEVPWQAGSHRRRQTRSATVSLEATIEDPAGDQLAVDVPDTYDLKTGTRFGRRAVRHRWVTVPTDRPQSAHPAADTGTAGHSDHDPFALLGW</sequence>
<organism evidence="3 4">
    <name type="scientific">Streptomyces paradoxus</name>
    <dbReference type="NCBI Taxonomy" id="66375"/>
    <lineage>
        <taxon>Bacteria</taxon>
        <taxon>Bacillati</taxon>
        <taxon>Actinomycetota</taxon>
        <taxon>Actinomycetes</taxon>
        <taxon>Kitasatosporales</taxon>
        <taxon>Streptomycetaceae</taxon>
        <taxon>Streptomyces</taxon>
    </lineage>
</organism>
<dbReference type="InterPro" id="IPR021124">
    <property type="entry name" value="CRISPR-assoc_prot_Cas5"/>
</dbReference>
<protein>
    <submittedName>
        <fullName evidence="3">CRISPR system Cascade subunit CasD</fullName>
    </submittedName>
</protein>
<dbReference type="Gene3D" id="3.30.70.2660">
    <property type="match status" value="1"/>
</dbReference>